<reference evidence="1" key="1">
    <citation type="submission" date="2023-04" db="EMBL/GenBank/DDBJ databases">
        <title>A chromosome-level genome assembly of the parasitoid wasp Eretmocerus hayati.</title>
        <authorList>
            <person name="Zhong Y."/>
            <person name="Liu S."/>
            <person name="Liu Y."/>
        </authorList>
    </citation>
    <scope>NUCLEOTIDE SEQUENCE</scope>
    <source>
        <strain evidence="1">ZJU_SS_LIU_2023</strain>
    </source>
</reference>
<protein>
    <submittedName>
        <fullName evidence="1">Uncharacterized protein</fullName>
    </submittedName>
</protein>
<comment type="caution">
    <text evidence="1">The sequence shown here is derived from an EMBL/GenBank/DDBJ whole genome shotgun (WGS) entry which is preliminary data.</text>
</comment>
<dbReference type="Proteomes" id="UP001239111">
    <property type="component" value="Chromosome 2"/>
</dbReference>
<evidence type="ECO:0000313" key="1">
    <source>
        <dbReference type="EMBL" id="KAJ8676683.1"/>
    </source>
</evidence>
<sequence length="270" mass="29361">MIKLLLISFVFASANLRANGHCFKGNYPYHYPPRTVLPPIETRAKEKIVGGEYVKITEVPHLAQILLDGSLICGASIINEEWLVTAAHCMSQKRGLTVLTGSTNQGRGGEQHQIAQIIVHEDYNESLVDNDIALIKVTKPIEFKDSQKPIPIATQPPRAGQEMEIAGFGREGDKLATSDVVKLAVVPVVDQQVCAKNYAQDGGITENMFCAGVGTADSCSGDSGGPGIINGRLAGIVSFGKSCNDPEHPGVYTRVQKYRRWIENYTGIYF</sequence>
<accession>A0ACC2P0M8</accession>
<proteinExistence type="predicted"/>
<keyword evidence="2" id="KW-1185">Reference proteome</keyword>
<evidence type="ECO:0000313" key="2">
    <source>
        <dbReference type="Proteomes" id="UP001239111"/>
    </source>
</evidence>
<gene>
    <name evidence="1" type="ORF">QAD02_012470</name>
</gene>
<name>A0ACC2P0M8_9HYME</name>
<dbReference type="EMBL" id="CM056742">
    <property type="protein sequence ID" value="KAJ8676683.1"/>
    <property type="molecule type" value="Genomic_DNA"/>
</dbReference>
<organism evidence="1 2">
    <name type="scientific">Eretmocerus hayati</name>
    <dbReference type="NCBI Taxonomy" id="131215"/>
    <lineage>
        <taxon>Eukaryota</taxon>
        <taxon>Metazoa</taxon>
        <taxon>Ecdysozoa</taxon>
        <taxon>Arthropoda</taxon>
        <taxon>Hexapoda</taxon>
        <taxon>Insecta</taxon>
        <taxon>Pterygota</taxon>
        <taxon>Neoptera</taxon>
        <taxon>Endopterygota</taxon>
        <taxon>Hymenoptera</taxon>
        <taxon>Apocrita</taxon>
        <taxon>Proctotrupomorpha</taxon>
        <taxon>Chalcidoidea</taxon>
        <taxon>Aphelinidae</taxon>
        <taxon>Aphelininae</taxon>
        <taxon>Eretmocerus</taxon>
    </lineage>
</organism>